<keyword evidence="1" id="KW-1015">Disulfide bond</keyword>
<feature type="disulfide bond" evidence="1">
    <location>
        <begin position="130"/>
        <end position="136"/>
    </location>
</feature>
<feature type="disulfide bond" evidence="1">
    <location>
        <begin position="110"/>
        <end position="125"/>
    </location>
</feature>
<gene>
    <name evidence="2" type="ORF">BDY21DRAFT_2746</name>
</gene>
<evidence type="ECO:0000313" key="3">
    <source>
        <dbReference type="Proteomes" id="UP000799766"/>
    </source>
</evidence>
<accession>A0A6A6PDE5</accession>
<dbReference type="InterPro" id="IPR001938">
    <property type="entry name" value="Thaumatin"/>
</dbReference>
<dbReference type="PIRSF" id="PIRSF002703">
    <property type="entry name" value="Thaumatin"/>
    <property type="match status" value="1"/>
</dbReference>
<dbReference type="SUPFAM" id="SSF49870">
    <property type="entry name" value="Osmotin, thaumatin-like protein"/>
    <property type="match status" value="1"/>
</dbReference>
<evidence type="ECO:0000256" key="1">
    <source>
        <dbReference type="PIRSR" id="PIRSR002703-1"/>
    </source>
</evidence>
<organism evidence="2 3">
    <name type="scientific">Lineolata rhizophorae</name>
    <dbReference type="NCBI Taxonomy" id="578093"/>
    <lineage>
        <taxon>Eukaryota</taxon>
        <taxon>Fungi</taxon>
        <taxon>Dikarya</taxon>
        <taxon>Ascomycota</taxon>
        <taxon>Pezizomycotina</taxon>
        <taxon>Dothideomycetes</taxon>
        <taxon>Dothideomycetes incertae sedis</taxon>
        <taxon>Lineolatales</taxon>
        <taxon>Lineolataceae</taxon>
        <taxon>Lineolata</taxon>
    </lineage>
</organism>
<dbReference type="EMBL" id="MU001670">
    <property type="protein sequence ID" value="KAF2461870.1"/>
    <property type="molecule type" value="Genomic_DNA"/>
</dbReference>
<dbReference type="OrthoDB" id="430315at2759"/>
<name>A0A6A6PDE5_9PEZI</name>
<dbReference type="Proteomes" id="UP000799766">
    <property type="component" value="Unassembled WGS sequence"/>
</dbReference>
<keyword evidence="3" id="KW-1185">Reference proteome</keyword>
<dbReference type="AlphaFoldDB" id="A0A6A6PDE5"/>
<dbReference type="PRINTS" id="PR00347">
    <property type="entry name" value="THAUMATIN"/>
</dbReference>
<dbReference type="SMART" id="SM00205">
    <property type="entry name" value="THN"/>
    <property type="match status" value="1"/>
</dbReference>
<proteinExistence type="predicted"/>
<dbReference type="InterPro" id="IPR037176">
    <property type="entry name" value="Osmotin/thaumatin-like_sf"/>
</dbReference>
<evidence type="ECO:0000313" key="2">
    <source>
        <dbReference type="EMBL" id="KAF2461870.1"/>
    </source>
</evidence>
<protein>
    <submittedName>
        <fullName evidence="2">Thaumatin</fullName>
    </submittedName>
</protein>
<dbReference type="Gene3D" id="2.60.110.10">
    <property type="entry name" value="Thaumatin"/>
    <property type="match status" value="1"/>
</dbReference>
<dbReference type="PANTHER" id="PTHR31048">
    <property type="entry name" value="OS03G0233200 PROTEIN"/>
    <property type="match status" value="1"/>
</dbReference>
<dbReference type="PROSITE" id="PS51367">
    <property type="entry name" value="THAUMATIN_2"/>
    <property type="match status" value="1"/>
</dbReference>
<dbReference type="Pfam" id="PF00314">
    <property type="entry name" value="Thaumatin"/>
    <property type="match status" value="1"/>
</dbReference>
<sequence>MSGVRWPRRSSWRTLELISTYLYAFSTITIPQPAVALHHLKARSPPLLQKRAPDLPLVVSNNCDETIWPGIETQSGDRPESQGFKLEPGESRRQLVAEDWQGRVWGRTNCTFDEDGNAVNGPRACLSGDCRGVLDCEAGGDIPVTLAEFTLNGGDDQCYYDISLVDGYNVPLSIIMVAPENGTLSSMPTNRTNPSCIATKGHMASPDFDPYNSASSQFVRSNASFAPAGDSDAQTFLGTNSSFPLAFVGESVSDDAVARWCPWDLQVSPPWKPGEGVYPYPDDGIERPVWNPCLSACAKWNRDEDCCRNDHDEPGTCHPSLYSRHAKKVCPDAYSYGE</sequence>
<reference evidence="2" key="1">
    <citation type="journal article" date="2020" name="Stud. Mycol.">
        <title>101 Dothideomycetes genomes: a test case for predicting lifestyles and emergence of pathogens.</title>
        <authorList>
            <person name="Haridas S."/>
            <person name="Albert R."/>
            <person name="Binder M."/>
            <person name="Bloem J."/>
            <person name="Labutti K."/>
            <person name="Salamov A."/>
            <person name="Andreopoulos B."/>
            <person name="Baker S."/>
            <person name="Barry K."/>
            <person name="Bills G."/>
            <person name="Bluhm B."/>
            <person name="Cannon C."/>
            <person name="Castanera R."/>
            <person name="Culley D."/>
            <person name="Daum C."/>
            <person name="Ezra D."/>
            <person name="Gonzalez J."/>
            <person name="Henrissat B."/>
            <person name="Kuo A."/>
            <person name="Liang C."/>
            <person name="Lipzen A."/>
            <person name="Lutzoni F."/>
            <person name="Magnuson J."/>
            <person name="Mondo S."/>
            <person name="Nolan M."/>
            <person name="Ohm R."/>
            <person name="Pangilinan J."/>
            <person name="Park H.-J."/>
            <person name="Ramirez L."/>
            <person name="Alfaro M."/>
            <person name="Sun H."/>
            <person name="Tritt A."/>
            <person name="Yoshinaga Y."/>
            <person name="Zwiers L.-H."/>
            <person name="Turgeon B."/>
            <person name="Goodwin S."/>
            <person name="Spatafora J."/>
            <person name="Crous P."/>
            <person name="Grigoriev I."/>
        </authorList>
    </citation>
    <scope>NUCLEOTIDE SEQUENCE</scope>
    <source>
        <strain evidence="2">ATCC 16933</strain>
    </source>
</reference>